<reference evidence="4" key="1">
    <citation type="submission" date="2021-02" db="EMBL/GenBank/DDBJ databases">
        <authorList>
            <person name="Nowell W R."/>
        </authorList>
    </citation>
    <scope>NUCLEOTIDE SEQUENCE</scope>
</reference>
<protein>
    <submittedName>
        <fullName evidence="4">Uncharacterized protein</fullName>
    </submittedName>
</protein>
<proteinExistence type="predicted"/>
<dbReference type="Gene3D" id="1.25.40.20">
    <property type="entry name" value="Ankyrin repeat-containing domain"/>
    <property type="match status" value="2"/>
</dbReference>
<accession>A0A817PQT4</accession>
<dbReference type="EMBL" id="CAJNYD010000012">
    <property type="protein sequence ID" value="CAF3172674.1"/>
    <property type="molecule type" value="Genomic_DNA"/>
</dbReference>
<dbReference type="Pfam" id="PF12796">
    <property type="entry name" value="Ank_2"/>
    <property type="match status" value="1"/>
</dbReference>
<dbReference type="SUPFAM" id="SSF48403">
    <property type="entry name" value="Ankyrin repeat"/>
    <property type="match status" value="2"/>
</dbReference>
<dbReference type="EMBL" id="CAJOBO010002773">
    <property type="protein sequence ID" value="CAF4467524.1"/>
    <property type="molecule type" value="Genomic_DNA"/>
</dbReference>
<evidence type="ECO:0000313" key="4">
    <source>
        <dbReference type="EMBL" id="CAF3172674.1"/>
    </source>
</evidence>
<dbReference type="InterPro" id="IPR002110">
    <property type="entry name" value="Ankyrin_rpt"/>
</dbReference>
<dbReference type="PANTHER" id="PTHR24198:SF165">
    <property type="entry name" value="ANKYRIN REPEAT-CONTAINING PROTEIN-RELATED"/>
    <property type="match status" value="1"/>
</dbReference>
<feature type="repeat" description="ANK" evidence="3">
    <location>
        <begin position="203"/>
        <end position="235"/>
    </location>
</feature>
<dbReference type="PROSITE" id="PS50088">
    <property type="entry name" value="ANK_REPEAT"/>
    <property type="match status" value="2"/>
</dbReference>
<keyword evidence="1" id="KW-0677">Repeat</keyword>
<dbReference type="Pfam" id="PF00023">
    <property type="entry name" value="Ank"/>
    <property type="match status" value="2"/>
</dbReference>
<dbReference type="Proteomes" id="UP000663833">
    <property type="component" value="Unassembled WGS sequence"/>
</dbReference>
<dbReference type="PROSITE" id="PS50297">
    <property type="entry name" value="ANK_REP_REGION"/>
    <property type="match status" value="2"/>
</dbReference>
<dbReference type="AlphaFoldDB" id="A0A817PQT4"/>
<dbReference type="InterPro" id="IPR036770">
    <property type="entry name" value="Ankyrin_rpt-contain_sf"/>
</dbReference>
<organism evidence="4 6">
    <name type="scientific">Rotaria socialis</name>
    <dbReference type="NCBI Taxonomy" id="392032"/>
    <lineage>
        <taxon>Eukaryota</taxon>
        <taxon>Metazoa</taxon>
        <taxon>Spiralia</taxon>
        <taxon>Gnathifera</taxon>
        <taxon>Rotifera</taxon>
        <taxon>Eurotatoria</taxon>
        <taxon>Bdelloidea</taxon>
        <taxon>Philodinida</taxon>
        <taxon>Philodinidae</taxon>
        <taxon>Rotaria</taxon>
    </lineage>
</organism>
<evidence type="ECO:0000313" key="6">
    <source>
        <dbReference type="Proteomes" id="UP000663833"/>
    </source>
</evidence>
<name>A0A817PQT4_9BILA</name>
<evidence type="ECO:0000256" key="1">
    <source>
        <dbReference type="ARBA" id="ARBA00022737"/>
    </source>
</evidence>
<evidence type="ECO:0000313" key="5">
    <source>
        <dbReference type="EMBL" id="CAF4467524.1"/>
    </source>
</evidence>
<dbReference type="Proteomes" id="UP000663851">
    <property type="component" value="Unassembled WGS sequence"/>
</dbReference>
<evidence type="ECO:0000256" key="2">
    <source>
        <dbReference type="ARBA" id="ARBA00023043"/>
    </source>
</evidence>
<evidence type="ECO:0000256" key="3">
    <source>
        <dbReference type="PROSITE-ProRule" id="PRU00023"/>
    </source>
</evidence>
<dbReference type="PANTHER" id="PTHR24198">
    <property type="entry name" value="ANKYRIN REPEAT AND PROTEIN KINASE DOMAIN-CONTAINING PROTEIN"/>
    <property type="match status" value="1"/>
</dbReference>
<dbReference type="SMART" id="SM00248">
    <property type="entry name" value="ANK"/>
    <property type="match status" value="8"/>
</dbReference>
<gene>
    <name evidence="5" type="ORF">HFQ381_LOCUS25169</name>
    <name evidence="4" type="ORF">LUA448_LOCUS509</name>
</gene>
<sequence>MHTCYDNFHAGMFFEYSREKQEELIHRATRQGHAFSLETYLNYYTAENINQQYVYGRSKWTLLIAACFYRHENIVRMLMHRFKPDVDAVGNIKLDFVHDIMYSVSPLWVAVAVGHFGIVKLLVEEGNANVNHLSITRSSPLRAASYIGRLDIARYLIMHGADMKLVRDGNYTNLMLSAYRGHAHIVEYFLDKLGCDPNEFDRDGRTALHYGMDGDSIEVVRLLLKYGTKNISHNTISPLMLAALEARENLVDAFENYRCSDMEWIEAREILGATYANIESKNYNIDKAIEHITIAYKWRMEKNLPKASPSILPIEAFNYPQECQTLEEFNHILSESNTRLHIESLLIQERLLGQKNKRYRHAVRFYGTVLADANQYHASLQFWLYELNIRREHNINFDKWHLRSFVHMFSEMIKNNIDIISEKAILEILKALNDELANGSSNDHNLFTLFYLITVISHVSEEQRLSTYMIDIYRKLVIFVRANYTTKENSQHWTLLHLSMMIGLQGLNDNHIISLCKYPCHKTIGLLLQCGANVDKVDSKRNTPLHLIAQRKCDTDNVLFIIDMLCNNFGAHSDCVNDQGKTPLETASNIRVKEHLRKKIGVGQLKCLCARFIQQTKVVFQNHHFPLNLVNFIEKH</sequence>
<comment type="caution">
    <text evidence="4">The sequence shown here is derived from an EMBL/GenBank/DDBJ whole genome shotgun (WGS) entry which is preliminary data.</text>
</comment>
<keyword evidence="2 3" id="KW-0040">ANK repeat</keyword>
<feature type="repeat" description="ANK" evidence="3">
    <location>
        <begin position="136"/>
        <end position="168"/>
    </location>
</feature>